<sequence>MCAMQAETSASTSGPQEEEPVDESESVPGIHKLPNEILHKIFSYVTDGRTLLKVIPAVCRRWKKAVSDRAAWHGVSVAVQANRWNPSIERAILKRAPAVRSLHVSLTDPPPLPGTRRNDRFLCALRGLIVFEELSIERVPPVWLRKAYLQLVWRSRHHLKRLDMALDSTTKTNRGHSSLHVLSQVPNLEDLTLYVEDDFVYEVGKLQQCFPNLKSIHVKEDVITPKQHDLVKDLLVGSLVCAKFYPSPSARPDLLTALAMCRGLAHLSVQSGFAPVFRSLPALTSIYIYHTVESPAEINLLWRVIESLYTPTVHKVHVVVWCNFFGESAFTLGGECRKGVEAMREKGFCGKISYQISLVKTHTGARLLTYATL</sequence>
<dbReference type="PROSITE" id="PS50181">
    <property type="entry name" value="FBOX"/>
    <property type="match status" value="1"/>
</dbReference>
<feature type="compositionally biased region" description="Acidic residues" evidence="1">
    <location>
        <begin position="16"/>
        <end position="25"/>
    </location>
</feature>
<protein>
    <submittedName>
        <fullName evidence="4 5">Uncharacterized protein LOC117652961</fullName>
    </submittedName>
</protein>
<evidence type="ECO:0000313" key="6">
    <source>
        <dbReference type="RefSeq" id="XP_034254117.1"/>
    </source>
</evidence>
<dbReference type="InterPro" id="IPR036047">
    <property type="entry name" value="F-box-like_dom_sf"/>
</dbReference>
<evidence type="ECO:0000256" key="1">
    <source>
        <dbReference type="SAM" id="MobiDB-lite"/>
    </source>
</evidence>
<dbReference type="Pfam" id="PF12937">
    <property type="entry name" value="F-box-like"/>
    <property type="match status" value="1"/>
</dbReference>
<feature type="domain" description="F-box" evidence="2">
    <location>
        <begin position="27"/>
        <end position="75"/>
    </location>
</feature>
<feature type="compositionally biased region" description="Polar residues" evidence="1">
    <location>
        <begin position="1"/>
        <end position="15"/>
    </location>
</feature>
<gene>
    <name evidence="4 5 6" type="primary">LOC117652961</name>
</gene>
<reference evidence="4 5" key="1">
    <citation type="submission" date="2025-04" db="UniProtKB">
        <authorList>
            <consortium name="RefSeq"/>
        </authorList>
    </citation>
    <scope>IDENTIFICATION</scope>
    <source>
        <tissue evidence="4 5">Total insect</tissue>
    </source>
</reference>
<evidence type="ECO:0000313" key="5">
    <source>
        <dbReference type="RefSeq" id="XP_034254116.1"/>
    </source>
</evidence>
<dbReference type="AlphaFoldDB" id="A0A6P9A9W0"/>
<dbReference type="Proteomes" id="UP000515158">
    <property type="component" value="Unplaced"/>
</dbReference>
<dbReference type="InterPro" id="IPR001810">
    <property type="entry name" value="F-box_dom"/>
</dbReference>
<feature type="region of interest" description="Disordered" evidence="1">
    <location>
        <begin position="1"/>
        <end position="29"/>
    </location>
</feature>
<evidence type="ECO:0000259" key="2">
    <source>
        <dbReference type="PROSITE" id="PS50181"/>
    </source>
</evidence>
<name>A0A6P9A9W0_THRPL</name>
<dbReference type="KEGG" id="tpal:117652961"/>
<dbReference type="SUPFAM" id="SSF81383">
    <property type="entry name" value="F-box domain"/>
    <property type="match status" value="1"/>
</dbReference>
<organism evidence="4">
    <name type="scientific">Thrips palmi</name>
    <name type="common">Melon thrips</name>
    <dbReference type="NCBI Taxonomy" id="161013"/>
    <lineage>
        <taxon>Eukaryota</taxon>
        <taxon>Metazoa</taxon>
        <taxon>Ecdysozoa</taxon>
        <taxon>Arthropoda</taxon>
        <taxon>Hexapoda</taxon>
        <taxon>Insecta</taxon>
        <taxon>Pterygota</taxon>
        <taxon>Neoptera</taxon>
        <taxon>Paraneoptera</taxon>
        <taxon>Thysanoptera</taxon>
        <taxon>Terebrantia</taxon>
        <taxon>Thripoidea</taxon>
        <taxon>Thripidae</taxon>
        <taxon>Thrips</taxon>
    </lineage>
</organism>
<dbReference type="InterPro" id="IPR032675">
    <property type="entry name" value="LRR_dom_sf"/>
</dbReference>
<dbReference type="RefSeq" id="XP_034254116.1">
    <property type="nucleotide sequence ID" value="XM_034398225.1"/>
</dbReference>
<evidence type="ECO:0000313" key="3">
    <source>
        <dbReference type="Proteomes" id="UP000515158"/>
    </source>
</evidence>
<proteinExistence type="predicted"/>
<dbReference type="RefSeq" id="XP_034254114.1">
    <property type="nucleotide sequence ID" value="XM_034398223.1"/>
</dbReference>
<accession>A0A6P9A9W0</accession>
<dbReference type="Gene3D" id="3.80.10.10">
    <property type="entry name" value="Ribonuclease Inhibitor"/>
    <property type="match status" value="1"/>
</dbReference>
<dbReference type="RefSeq" id="XP_034254117.1">
    <property type="nucleotide sequence ID" value="XM_034398226.1"/>
</dbReference>
<evidence type="ECO:0000313" key="4">
    <source>
        <dbReference type="RefSeq" id="XP_034254114.1"/>
    </source>
</evidence>
<keyword evidence="3" id="KW-1185">Reference proteome</keyword>
<dbReference type="OrthoDB" id="3181259at2759"/>
<dbReference type="GeneID" id="117652961"/>